<evidence type="ECO:0000256" key="1">
    <source>
        <dbReference type="SAM" id="MobiDB-lite"/>
    </source>
</evidence>
<feature type="region of interest" description="Disordered" evidence="1">
    <location>
        <begin position="230"/>
        <end position="251"/>
    </location>
</feature>
<dbReference type="OrthoDB" id="259382at2"/>
<proteinExistence type="predicted"/>
<evidence type="ECO:0000313" key="3">
    <source>
        <dbReference type="EMBL" id="ROQ00409.1"/>
    </source>
</evidence>
<feature type="compositionally biased region" description="Basic and acidic residues" evidence="1">
    <location>
        <begin position="233"/>
        <end position="251"/>
    </location>
</feature>
<organism evidence="3 4">
    <name type="scientific">Stella humosa</name>
    <dbReference type="NCBI Taxonomy" id="94"/>
    <lineage>
        <taxon>Bacteria</taxon>
        <taxon>Pseudomonadati</taxon>
        <taxon>Pseudomonadota</taxon>
        <taxon>Alphaproteobacteria</taxon>
        <taxon>Rhodospirillales</taxon>
        <taxon>Stellaceae</taxon>
        <taxon>Stella</taxon>
    </lineage>
</organism>
<dbReference type="RefSeq" id="WP_123689692.1">
    <property type="nucleotide sequence ID" value="NZ_AP019700.1"/>
</dbReference>
<reference evidence="3 4" key="1">
    <citation type="submission" date="2018-11" db="EMBL/GenBank/DDBJ databases">
        <title>Genomic Encyclopedia of Type Strains, Phase IV (KMG-IV): sequencing the most valuable type-strain genomes for metagenomic binning, comparative biology and taxonomic classification.</title>
        <authorList>
            <person name="Goeker M."/>
        </authorList>
    </citation>
    <scope>NUCLEOTIDE SEQUENCE [LARGE SCALE GENOMIC DNA]</scope>
    <source>
        <strain evidence="3 4">DSM 5900</strain>
    </source>
</reference>
<name>A0A3N1MAW9_9PROT</name>
<protein>
    <submittedName>
        <fullName evidence="3">Glycosyl transferase family 25</fullName>
    </submittedName>
</protein>
<accession>A0A3N1MAW9</accession>
<evidence type="ECO:0000259" key="2">
    <source>
        <dbReference type="Pfam" id="PF01755"/>
    </source>
</evidence>
<gene>
    <name evidence="3" type="ORF">EDC65_2206</name>
</gene>
<feature type="domain" description="Glycosyl transferase family 25" evidence="2">
    <location>
        <begin position="80"/>
        <end position="129"/>
    </location>
</feature>
<dbReference type="GO" id="GO:0016740">
    <property type="term" value="F:transferase activity"/>
    <property type="evidence" value="ECO:0007669"/>
    <property type="project" value="UniProtKB-KW"/>
</dbReference>
<dbReference type="Pfam" id="PF01755">
    <property type="entry name" value="Glyco_transf_25"/>
    <property type="match status" value="1"/>
</dbReference>
<comment type="caution">
    <text evidence="3">The sequence shown here is derived from an EMBL/GenBank/DDBJ whole genome shotgun (WGS) entry which is preliminary data.</text>
</comment>
<evidence type="ECO:0000313" key="4">
    <source>
        <dbReference type="Proteomes" id="UP000278222"/>
    </source>
</evidence>
<keyword evidence="3" id="KW-0808">Transferase</keyword>
<dbReference type="EMBL" id="RJKX01000013">
    <property type="protein sequence ID" value="ROQ00409.1"/>
    <property type="molecule type" value="Genomic_DNA"/>
</dbReference>
<dbReference type="Proteomes" id="UP000278222">
    <property type="component" value="Unassembled WGS sequence"/>
</dbReference>
<sequence length="251" mass="28668">MALQFVADWPPEMVAREIVPPYRFDPARWNDWMAPVYATFLGYAIAQENGNMPWTYGISMARRRFRTLEAAVQVAAWLGPRELSPSELSCYHNHLAAYERIVASGKDFALVVEDDIVLLERSVPILRRTLQSQPRQWDVVDIVGGVNMAPRGGMPAVNAMFYRVLPPRDRTSCGYLISRRFCIKVLEILREPVLPIDWAMSHAMARTQAVVYWSYPTAFVHGSKAGHYPETVMRNDHDMPQRPPAVRHEDA</sequence>
<dbReference type="AlphaFoldDB" id="A0A3N1MAW9"/>
<dbReference type="InterPro" id="IPR002654">
    <property type="entry name" value="Glyco_trans_25"/>
</dbReference>
<keyword evidence="4" id="KW-1185">Reference proteome</keyword>